<gene>
    <name evidence="3" type="ORF">QX233_14035</name>
</gene>
<feature type="signal peptide" evidence="1">
    <location>
        <begin position="1"/>
        <end position="18"/>
    </location>
</feature>
<evidence type="ECO:0000256" key="1">
    <source>
        <dbReference type="SAM" id="SignalP"/>
    </source>
</evidence>
<organism evidence="3 4">
    <name type="scientific">Chryseobacterium gambrini</name>
    <dbReference type="NCBI Taxonomy" id="373672"/>
    <lineage>
        <taxon>Bacteria</taxon>
        <taxon>Pseudomonadati</taxon>
        <taxon>Bacteroidota</taxon>
        <taxon>Flavobacteriia</taxon>
        <taxon>Flavobacteriales</taxon>
        <taxon>Weeksellaceae</taxon>
        <taxon>Chryseobacterium group</taxon>
        <taxon>Chryseobacterium</taxon>
    </lineage>
</organism>
<feature type="domain" description="AB hydrolase-1" evidence="2">
    <location>
        <begin position="184"/>
        <end position="400"/>
    </location>
</feature>
<dbReference type="RefSeq" id="WP_214590603.1">
    <property type="nucleotide sequence ID" value="NZ_JAUHGV010000017.1"/>
</dbReference>
<dbReference type="AlphaFoldDB" id="A0AAJ1VKG7"/>
<dbReference type="Pfam" id="PF00561">
    <property type="entry name" value="Abhydrolase_1"/>
    <property type="match status" value="1"/>
</dbReference>
<dbReference type="PANTHER" id="PTHR43265">
    <property type="entry name" value="ESTERASE ESTD"/>
    <property type="match status" value="1"/>
</dbReference>
<dbReference type="InterPro" id="IPR029058">
    <property type="entry name" value="AB_hydrolase_fold"/>
</dbReference>
<evidence type="ECO:0000313" key="4">
    <source>
        <dbReference type="Proteomes" id="UP001225933"/>
    </source>
</evidence>
<dbReference type="GO" id="GO:0052689">
    <property type="term" value="F:carboxylic ester hydrolase activity"/>
    <property type="evidence" value="ECO:0007669"/>
    <property type="project" value="TreeGrafter"/>
</dbReference>
<dbReference type="InterPro" id="IPR053145">
    <property type="entry name" value="AB_hydrolase_Est10"/>
</dbReference>
<protein>
    <submittedName>
        <fullName evidence="3">Alpha/beta fold hydrolase</fullName>
    </submittedName>
</protein>
<dbReference type="EMBL" id="JAUHGV010000017">
    <property type="protein sequence ID" value="MDN4013593.1"/>
    <property type="molecule type" value="Genomic_DNA"/>
</dbReference>
<dbReference type="Gene3D" id="3.40.50.1820">
    <property type="entry name" value="alpha/beta hydrolase"/>
    <property type="match status" value="1"/>
</dbReference>
<dbReference type="InterPro" id="IPR000073">
    <property type="entry name" value="AB_hydrolase_1"/>
</dbReference>
<dbReference type="PANTHER" id="PTHR43265:SF1">
    <property type="entry name" value="ESTERASE ESTD"/>
    <property type="match status" value="1"/>
</dbReference>
<keyword evidence="3" id="KW-0378">Hydrolase</keyword>
<name>A0AAJ1VKG7_9FLAO</name>
<feature type="chain" id="PRO_5042596384" evidence="1">
    <location>
        <begin position="19"/>
        <end position="453"/>
    </location>
</feature>
<dbReference type="SUPFAM" id="SSF53474">
    <property type="entry name" value="alpha/beta-Hydrolases"/>
    <property type="match status" value="1"/>
</dbReference>
<evidence type="ECO:0000313" key="3">
    <source>
        <dbReference type="EMBL" id="MDN4013593.1"/>
    </source>
</evidence>
<dbReference type="Proteomes" id="UP001225933">
    <property type="component" value="Unassembled WGS sequence"/>
</dbReference>
<proteinExistence type="predicted"/>
<reference evidence="3" key="1">
    <citation type="submission" date="2023-06" db="EMBL/GenBank/DDBJ databases">
        <title>Two Chryseobacterium gambrini strains from China.</title>
        <authorList>
            <person name="Zeng J."/>
            <person name="Wu Y."/>
        </authorList>
    </citation>
    <scope>NUCLEOTIDE SEQUENCE</scope>
    <source>
        <strain evidence="3">SQ219</strain>
    </source>
</reference>
<accession>A0AAJ1VKG7</accession>
<evidence type="ECO:0000259" key="2">
    <source>
        <dbReference type="Pfam" id="PF00561"/>
    </source>
</evidence>
<sequence>MKTKLLLVLIVLAQTFYAQEITGNWKGNLDIQGMKLPLVLHISKDGENLKSTVDSPKQGAKDIPVDHTTFANNELIFEVKALSVSYKGILKNGKIEGTFQQGSMSLPLTFETLIGEEKVSFNRPQTPKPPFDYKTEEVTFLNPVDKNTLAGTISIPQNFKKSDKVLVMITGSGRQNRDEELFGHKPFAVIADYFAKKGIATLRIDDRGMGGSSQGKDDDTTANFATDISTAVDFLAAKGYLNIGLIGHSEGGMIAPIVAKMNNKVKFLVLMAAPGTKIEELLIQQNYLGGKLAGMTEKDLAEANVMNKKIYDFIKSYSGTTYEEDLKKFMTENFQGKMSKEELTQTISQTKKNWFRYFIKFNPDEYLSTIKIPVLALNGSLDFQVPAKENLEAIQQSLTKAGNKNFKTEELTGLNHLFQEAKTGAFAEYADIEQTISPKALAGMADWIAKLKK</sequence>
<comment type="caution">
    <text evidence="3">The sequence shown here is derived from an EMBL/GenBank/DDBJ whole genome shotgun (WGS) entry which is preliminary data.</text>
</comment>
<keyword evidence="1" id="KW-0732">Signal</keyword>